<name>A0A6A4IHV3_APOLU</name>
<dbReference type="AlphaFoldDB" id="A0A6A4IHV3"/>
<protein>
    <submittedName>
        <fullName evidence="1">Uncharacterized protein</fullName>
    </submittedName>
</protein>
<evidence type="ECO:0000313" key="1">
    <source>
        <dbReference type="EMBL" id="KAF6199508.1"/>
    </source>
</evidence>
<accession>A0A6A4IHV3</accession>
<organism evidence="1 2">
    <name type="scientific">Apolygus lucorum</name>
    <name type="common">Small green plant bug</name>
    <name type="synonym">Lygocoris lucorum</name>
    <dbReference type="NCBI Taxonomy" id="248454"/>
    <lineage>
        <taxon>Eukaryota</taxon>
        <taxon>Metazoa</taxon>
        <taxon>Ecdysozoa</taxon>
        <taxon>Arthropoda</taxon>
        <taxon>Hexapoda</taxon>
        <taxon>Insecta</taxon>
        <taxon>Pterygota</taxon>
        <taxon>Neoptera</taxon>
        <taxon>Paraneoptera</taxon>
        <taxon>Hemiptera</taxon>
        <taxon>Heteroptera</taxon>
        <taxon>Panheteroptera</taxon>
        <taxon>Cimicomorpha</taxon>
        <taxon>Miridae</taxon>
        <taxon>Mirini</taxon>
        <taxon>Apolygus</taxon>
    </lineage>
</organism>
<gene>
    <name evidence="1" type="ORF">GE061_007534</name>
</gene>
<proteinExistence type="predicted"/>
<dbReference type="EMBL" id="WIXP02000015">
    <property type="protein sequence ID" value="KAF6199508.1"/>
    <property type="molecule type" value="Genomic_DNA"/>
</dbReference>
<sequence length="160" mass="17898">MRLMWGWERDKYATLSTVYELKKRRGRCLLTTIFRGGSTPDVRKDARRDARRTASVSQVVGRVGRTALQLLLPRVTGGGVSDVGSPPRDERPDDEDASSLGVPGKPVDGGFNPRWLPIRGSGTRKRIGHGFHIIYYKRVRLKSFSHIVEDLDNNNKALGV</sequence>
<comment type="caution">
    <text evidence="1">The sequence shown here is derived from an EMBL/GenBank/DDBJ whole genome shotgun (WGS) entry which is preliminary data.</text>
</comment>
<evidence type="ECO:0000313" key="2">
    <source>
        <dbReference type="Proteomes" id="UP000466442"/>
    </source>
</evidence>
<keyword evidence="2" id="KW-1185">Reference proteome</keyword>
<dbReference type="OrthoDB" id="10618914at2759"/>
<dbReference type="Proteomes" id="UP000466442">
    <property type="component" value="Unassembled WGS sequence"/>
</dbReference>
<reference evidence="1" key="1">
    <citation type="journal article" date="2021" name="Mol. Ecol. Resour.">
        <title>Apolygus lucorum genome provides insights into omnivorousness and mesophyll feeding.</title>
        <authorList>
            <person name="Liu Y."/>
            <person name="Liu H."/>
            <person name="Wang H."/>
            <person name="Huang T."/>
            <person name="Liu B."/>
            <person name="Yang B."/>
            <person name="Yin L."/>
            <person name="Li B."/>
            <person name="Zhang Y."/>
            <person name="Zhang S."/>
            <person name="Jiang F."/>
            <person name="Zhang X."/>
            <person name="Ren Y."/>
            <person name="Wang B."/>
            <person name="Wang S."/>
            <person name="Lu Y."/>
            <person name="Wu K."/>
            <person name="Fan W."/>
            <person name="Wang G."/>
        </authorList>
    </citation>
    <scope>NUCLEOTIDE SEQUENCE</scope>
    <source>
        <strain evidence="1">12Hb</strain>
    </source>
</reference>